<gene>
    <name evidence="8 10" type="primary">msrQ</name>
    <name evidence="10" type="ORF">WNY77_08710</name>
</gene>
<keyword evidence="5 8" id="KW-1133">Transmembrane helix</keyword>
<evidence type="ECO:0000256" key="6">
    <source>
        <dbReference type="ARBA" id="ARBA00023004"/>
    </source>
</evidence>
<comment type="function">
    <text evidence="8">Part of the MsrPQ system that repairs oxidized periplasmic proteins containing methionine sulfoxide residues (Met-O), using respiratory chain electrons. Thus protects these proteins from oxidative-stress damage caused by reactive species of oxygen and chlorine generated by the host defense mechanisms. MsrPQ is essential for the maintenance of envelope integrity under bleach stress, rescuing a wide series of structurally unrelated periplasmic proteins from methionine oxidation. MsrQ provides electrons for reduction to the reductase catalytic subunit MsrP, using the quinone pool of the respiratory chain.</text>
</comment>
<dbReference type="InterPro" id="IPR013130">
    <property type="entry name" value="Fe3_Rdtase_TM_dom"/>
</dbReference>
<keyword evidence="8" id="KW-1003">Cell membrane</keyword>
<comment type="cofactor">
    <cofactor evidence="8">
        <name>FMN</name>
        <dbReference type="ChEBI" id="CHEBI:58210"/>
    </cofactor>
    <text evidence="8">Binds 1 FMN per subunit.</text>
</comment>
<evidence type="ECO:0000256" key="8">
    <source>
        <dbReference type="HAMAP-Rule" id="MF_01207"/>
    </source>
</evidence>
<comment type="caution">
    <text evidence="10">The sequence shown here is derived from an EMBL/GenBank/DDBJ whole genome shotgun (WGS) entry which is preliminary data.</text>
</comment>
<evidence type="ECO:0000256" key="3">
    <source>
        <dbReference type="ARBA" id="ARBA00022617"/>
    </source>
</evidence>
<evidence type="ECO:0000313" key="11">
    <source>
        <dbReference type="Proteomes" id="UP001461163"/>
    </source>
</evidence>
<feature type="transmembrane region" description="Helical" evidence="8">
    <location>
        <begin position="154"/>
        <end position="172"/>
    </location>
</feature>
<keyword evidence="8" id="KW-0288">FMN</keyword>
<dbReference type="RefSeq" id="WP_342881472.1">
    <property type="nucleotide sequence ID" value="NZ_JBBMQS010000004.1"/>
</dbReference>
<feature type="transmembrane region" description="Helical" evidence="8">
    <location>
        <begin position="178"/>
        <end position="194"/>
    </location>
</feature>
<reference evidence="10 11" key="1">
    <citation type="submission" date="2024-03" db="EMBL/GenBank/DDBJ databases">
        <title>Community enrichment and isolation of bacterial strains for fucoidan degradation.</title>
        <authorList>
            <person name="Sichert A."/>
        </authorList>
    </citation>
    <scope>NUCLEOTIDE SEQUENCE [LARGE SCALE GENOMIC DNA]</scope>
    <source>
        <strain evidence="10 11">AS12</strain>
    </source>
</reference>
<evidence type="ECO:0000256" key="5">
    <source>
        <dbReference type="ARBA" id="ARBA00022989"/>
    </source>
</evidence>
<dbReference type="NCBIfam" id="NF003831">
    <property type="entry name" value="PRK05419.1-2"/>
    <property type="match status" value="1"/>
</dbReference>
<dbReference type="HAMAP" id="MF_01207">
    <property type="entry name" value="MsrQ"/>
    <property type="match status" value="1"/>
</dbReference>
<keyword evidence="7 8" id="KW-0472">Membrane</keyword>
<protein>
    <recommendedName>
        <fullName evidence="8">Protein-methionine-sulfoxide reductase heme-binding subunit MsrQ</fullName>
    </recommendedName>
    <alternativeName>
        <fullName evidence="8">Flavocytochrome MsrQ</fullName>
    </alternativeName>
</protein>
<keyword evidence="4 8" id="KW-0812">Transmembrane</keyword>
<name>A0ABU9SUA8_9ALTE</name>
<evidence type="ECO:0000256" key="2">
    <source>
        <dbReference type="ARBA" id="ARBA00022448"/>
    </source>
</evidence>
<evidence type="ECO:0000259" key="9">
    <source>
        <dbReference type="Pfam" id="PF01794"/>
    </source>
</evidence>
<keyword evidence="11" id="KW-1185">Reference proteome</keyword>
<keyword evidence="8" id="KW-0285">Flavoprotein</keyword>
<evidence type="ECO:0000256" key="4">
    <source>
        <dbReference type="ARBA" id="ARBA00022692"/>
    </source>
</evidence>
<comment type="subcellular location">
    <subcellularLocation>
        <location evidence="8">Cell membrane</location>
        <topology evidence="8">Multi-pass membrane protein</topology>
    </subcellularLocation>
    <subcellularLocation>
        <location evidence="1">Membrane</location>
        <topology evidence="1">Multi-pass membrane protein</topology>
    </subcellularLocation>
</comment>
<feature type="transmembrane region" description="Helical" evidence="8">
    <location>
        <begin position="49"/>
        <end position="74"/>
    </location>
</feature>
<evidence type="ECO:0000256" key="1">
    <source>
        <dbReference type="ARBA" id="ARBA00004141"/>
    </source>
</evidence>
<keyword evidence="8" id="KW-0479">Metal-binding</keyword>
<comment type="cofactor">
    <cofactor evidence="8">
        <name>heme b</name>
        <dbReference type="ChEBI" id="CHEBI:60344"/>
    </cofactor>
    <text evidence="8">Binds 1 heme b (iron(II)-protoporphyrin IX) group per subunit.</text>
</comment>
<comment type="similarity">
    <text evidence="8">Belongs to the MsrQ family.</text>
</comment>
<proteinExistence type="inferred from homology"/>
<feature type="transmembrane region" description="Helical" evidence="8">
    <location>
        <begin position="20"/>
        <end position="37"/>
    </location>
</feature>
<keyword evidence="2 8" id="KW-0813">Transport</keyword>
<evidence type="ECO:0000313" key="10">
    <source>
        <dbReference type="EMBL" id="MEM5497470.1"/>
    </source>
</evidence>
<organism evidence="10 11">
    <name type="scientific">Paraglaciecola mesophila</name>
    <dbReference type="NCBI Taxonomy" id="197222"/>
    <lineage>
        <taxon>Bacteria</taxon>
        <taxon>Pseudomonadati</taxon>
        <taxon>Pseudomonadota</taxon>
        <taxon>Gammaproteobacteria</taxon>
        <taxon>Alteromonadales</taxon>
        <taxon>Alteromonadaceae</taxon>
        <taxon>Paraglaciecola</taxon>
    </lineage>
</organism>
<feature type="transmembrane region" description="Helical" evidence="8">
    <location>
        <begin position="86"/>
        <end position="104"/>
    </location>
</feature>
<dbReference type="Pfam" id="PF01794">
    <property type="entry name" value="Ferric_reduct"/>
    <property type="match status" value="1"/>
</dbReference>
<accession>A0ABU9SUA8</accession>
<dbReference type="InterPro" id="IPR022837">
    <property type="entry name" value="MsrQ-like"/>
</dbReference>
<feature type="transmembrane region" description="Helical" evidence="8">
    <location>
        <begin position="124"/>
        <end position="142"/>
    </location>
</feature>
<dbReference type="PANTHER" id="PTHR36964">
    <property type="entry name" value="PROTEIN-METHIONINE-SULFOXIDE REDUCTASE HEME-BINDING SUBUNIT MSRQ"/>
    <property type="match status" value="1"/>
</dbReference>
<dbReference type="PANTHER" id="PTHR36964:SF1">
    <property type="entry name" value="PROTEIN-METHIONINE-SULFOXIDE REDUCTASE HEME-BINDING SUBUNIT MSRQ"/>
    <property type="match status" value="1"/>
</dbReference>
<comment type="subunit">
    <text evidence="8">Heterodimer of a catalytic subunit (MsrP) and a heme-binding subunit (MsrQ).</text>
</comment>
<dbReference type="Proteomes" id="UP001461163">
    <property type="component" value="Unassembled WGS sequence"/>
</dbReference>
<keyword evidence="8" id="KW-0249">Electron transport</keyword>
<evidence type="ECO:0000256" key="7">
    <source>
        <dbReference type="ARBA" id="ARBA00023136"/>
    </source>
</evidence>
<sequence>MAQLHFFKLKPAHLPWLKCIIHLSALVPLLLTFFQAFNDELGGDPVSALLHFTGLGAFKLLLLSLLVTPLARLLKQGLLINVRRLLGLYSFTYALAHIASYVLFDLQLDWPLLLSEIVKRPYITVGFVGWLILLALALTSTKQAQRKLGKRWQSLHNSVYLAAILVSIHFLWSVKSAILEPTIYIVMTALLLAYRRDKFKRWFNKRIKNRQKI</sequence>
<keyword evidence="3 8" id="KW-0349">Heme</keyword>
<feature type="domain" description="Ferric oxidoreductase" evidence="9">
    <location>
        <begin position="53"/>
        <end position="165"/>
    </location>
</feature>
<dbReference type="EMBL" id="JBBMQS010000004">
    <property type="protein sequence ID" value="MEM5497470.1"/>
    <property type="molecule type" value="Genomic_DNA"/>
</dbReference>
<keyword evidence="6 8" id="KW-0408">Iron</keyword>